<evidence type="ECO:0000256" key="12">
    <source>
        <dbReference type="SAM" id="Phobius"/>
    </source>
</evidence>
<feature type="transmembrane region" description="Helical" evidence="12">
    <location>
        <begin position="47"/>
        <end position="68"/>
    </location>
</feature>
<evidence type="ECO:0000256" key="2">
    <source>
        <dbReference type="ARBA" id="ARBA00022448"/>
    </source>
</evidence>
<keyword evidence="2" id="KW-0813">Transport</keyword>
<organism evidence="14">
    <name type="scientific">uncultured organism</name>
    <dbReference type="NCBI Taxonomy" id="155900"/>
    <lineage>
        <taxon>unclassified sequences</taxon>
        <taxon>environmental samples</taxon>
    </lineage>
</organism>
<dbReference type="Gene3D" id="1.20.950.20">
    <property type="entry name" value="Transmembrane di-heme cytochromes, Chain C"/>
    <property type="match status" value="1"/>
</dbReference>
<dbReference type="Pfam" id="PF01292">
    <property type="entry name" value="Ni_hydr_CYTB"/>
    <property type="match status" value="1"/>
</dbReference>
<dbReference type="GO" id="GO:0022904">
    <property type="term" value="P:respiratory electron transport chain"/>
    <property type="evidence" value="ECO:0007669"/>
    <property type="project" value="InterPro"/>
</dbReference>
<keyword evidence="8 12" id="KW-1133">Transmembrane helix</keyword>
<dbReference type="EMBL" id="GQ996414">
    <property type="protein sequence ID" value="ACY24862.1"/>
    <property type="molecule type" value="Genomic_DNA"/>
</dbReference>
<evidence type="ECO:0000256" key="11">
    <source>
        <dbReference type="ARBA" id="ARBA00037975"/>
    </source>
</evidence>
<evidence type="ECO:0000256" key="10">
    <source>
        <dbReference type="ARBA" id="ARBA00023136"/>
    </source>
</evidence>
<feature type="transmembrane region" description="Helical" evidence="12">
    <location>
        <begin position="12"/>
        <end position="35"/>
    </location>
</feature>
<sequence>MIRDSHSNFGIISIVFHWLSAGLTLFLFGLGVYLTSYGYYSGDYLQYAHLHYALGLILLGLVIIRLLWRLTSKTPKTLVNSLPTKIGISLSKFLLYVFLFTILISGYFICTAEGQSIDVFGLFQIPSVMLLEINQLNLAGLAHKYVAWGLFVLVILHAGAALVHHFFIRDRTLVRMLKPRKNVQ</sequence>
<protein>
    <submittedName>
        <fullName evidence="14">Cytochrome b561-like protein</fullName>
    </submittedName>
</protein>
<evidence type="ECO:0000259" key="13">
    <source>
        <dbReference type="Pfam" id="PF01292"/>
    </source>
</evidence>
<keyword evidence="9" id="KW-0408">Iron</keyword>
<evidence type="ECO:0000256" key="5">
    <source>
        <dbReference type="ARBA" id="ARBA00022692"/>
    </source>
</evidence>
<dbReference type="AlphaFoldDB" id="D8VN77"/>
<dbReference type="InterPro" id="IPR052168">
    <property type="entry name" value="Cytochrome_b561_oxidase"/>
</dbReference>
<dbReference type="PANTHER" id="PTHR30529">
    <property type="entry name" value="CYTOCHROME B561"/>
    <property type="match status" value="1"/>
</dbReference>
<evidence type="ECO:0000256" key="8">
    <source>
        <dbReference type="ARBA" id="ARBA00022989"/>
    </source>
</evidence>
<evidence type="ECO:0000256" key="6">
    <source>
        <dbReference type="ARBA" id="ARBA00022723"/>
    </source>
</evidence>
<feature type="transmembrane region" description="Helical" evidence="12">
    <location>
        <begin position="145"/>
        <end position="168"/>
    </location>
</feature>
<evidence type="ECO:0000256" key="1">
    <source>
        <dbReference type="ARBA" id="ARBA00004651"/>
    </source>
</evidence>
<dbReference type="PANTHER" id="PTHR30529:SF1">
    <property type="entry name" value="CYTOCHROME B561 HOMOLOG 2"/>
    <property type="match status" value="1"/>
</dbReference>
<accession>D8VN77</accession>
<dbReference type="GO" id="GO:0009055">
    <property type="term" value="F:electron transfer activity"/>
    <property type="evidence" value="ECO:0007669"/>
    <property type="project" value="InterPro"/>
</dbReference>
<keyword evidence="7" id="KW-0249">Electron transport</keyword>
<dbReference type="InterPro" id="IPR016174">
    <property type="entry name" value="Di-haem_cyt_TM"/>
</dbReference>
<evidence type="ECO:0000256" key="9">
    <source>
        <dbReference type="ARBA" id="ARBA00023004"/>
    </source>
</evidence>
<name>D8VN77_9ZZZZ</name>
<keyword evidence="10 12" id="KW-0472">Membrane</keyword>
<keyword evidence="4" id="KW-0349">Heme</keyword>
<evidence type="ECO:0000256" key="4">
    <source>
        <dbReference type="ARBA" id="ARBA00022617"/>
    </source>
</evidence>
<comment type="similarity">
    <text evidence="11">Belongs to the cytochrome b561 family.</text>
</comment>
<dbReference type="GO" id="GO:0046872">
    <property type="term" value="F:metal ion binding"/>
    <property type="evidence" value="ECO:0007669"/>
    <property type="project" value="UniProtKB-KW"/>
</dbReference>
<keyword evidence="6" id="KW-0479">Metal-binding</keyword>
<proteinExistence type="inferred from homology"/>
<evidence type="ECO:0000256" key="7">
    <source>
        <dbReference type="ARBA" id="ARBA00022982"/>
    </source>
</evidence>
<keyword evidence="5 12" id="KW-0812">Transmembrane</keyword>
<dbReference type="GO" id="GO:0005886">
    <property type="term" value="C:plasma membrane"/>
    <property type="evidence" value="ECO:0007669"/>
    <property type="project" value="UniProtKB-SubCell"/>
</dbReference>
<dbReference type="SUPFAM" id="SSF81342">
    <property type="entry name" value="Transmembrane di-heme cytochromes"/>
    <property type="match status" value="1"/>
</dbReference>
<feature type="domain" description="Cytochrome b561 bacterial/Ni-hydrogenase" evidence="13">
    <location>
        <begin position="9"/>
        <end position="178"/>
    </location>
</feature>
<reference evidence="14" key="1">
    <citation type="submission" date="2009-09" db="EMBL/GenBank/DDBJ databases">
        <authorList>
            <person name="Beloqi A."/>
            <person name="Nechitaylo T.Y."/>
            <person name="Lopez-Cortes N."/>
            <person name="Vietes M."/>
            <person name="Polaina J."/>
            <person name="Strittmatter A."/>
            <person name="Reva O."/>
            <person name="Waliczek A."/>
            <person name="Golyshina O.V."/>
            <person name="Ferrer M."/>
            <person name="Golyshin P.N."/>
        </authorList>
    </citation>
    <scope>NUCLEOTIDE SEQUENCE</scope>
</reference>
<comment type="subcellular location">
    <subcellularLocation>
        <location evidence="1">Cell membrane</location>
        <topology evidence="1">Multi-pass membrane protein</topology>
    </subcellularLocation>
</comment>
<dbReference type="GO" id="GO:0020037">
    <property type="term" value="F:heme binding"/>
    <property type="evidence" value="ECO:0007669"/>
    <property type="project" value="TreeGrafter"/>
</dbReference>
<dbReference type="InterPro" id="IPR011577">
    <property type="entry name" value="Cyt_b561_bac/Ni-Hgenase"/>
</dbReference>
<evidence type="ECO:0000313" key="14">
    <source>
        <dbReference type="EMBL" id="ACY24862.1"/>
    </source>
</evidence>
<keyword evidence="3" id="KW-1003">Cell membrane</keyword>
<feature type="transmembrane region" description="Helical" evidence="12">
    <location>
        <begin position="89"/>
        <end position="109"/>
    </location>
</feature>
<reference evidence="14" key="2">
    <citation type="journal article" date="2010" name="Appl. Environ. Microbiol.">
        <title>Diversity of glycosyl hydrolases from cellulose-depleting communities enriched from casts of two earthworm species.</title>
        <authorList>
            <person name="Beloqui A."/>
            <person name="Nechitaylo T.Y."/>
            <person name="Lopez-Cortes N."/>
            <person name="Ghazi A."/>
            <person name="Guazzaroni M.E."/>
            <person name="Polaina J."/>
            <person name="Strittmatter A.W."/>
            <person name="Reva O."/>
            <person name="Waliczek A."/>
            <person name="Yakimov M.M."/>
            <person name="Golyshina O.V."/>
            <person name="Ferrer M."/>
            <person name="Golyshin P.N."/>
        </authorList>
    </citation>
    <scope>NUCLEOTIDE SEQUENCE</scope>
</reference>
<evidence type="ECO:0000256" key="3">
    <source>
        <dbReference type="ARBA" id="ARBA00022475"/>
    </source>
</evidence>